<keyword evidence="1" id="KW-0732">Signal</keyword>
<organism evidence="2 3">
    <name type="scientific">Carya illinoinensis</name>
    <name type="common">Pecan</name>
    <dbReference type="NCBI Taxonomy" id="32201"/>
    <lineage>
        <taxon>Eukaryota</taxon>
        <taxon>Viridiplantae</taxon>
        <taxon>Streptophyta</taxon>
        <taxon>Embryophyta</taxon>
        <taxon>Tracheophyta</taxon>
        <taxon>Spermatophyta</taxon>
        <taxon>Magnoliopsida</taxon>
        <taxon>eudicotyledons</taxon>
        <taxon>Gunneridae</taxon>
        <taxon>Pentapetalae</taxon>
        <taxon>rosids</taxon>
        <taxon>fabids</taxon>
        <taxon>Fagales</taxon>
        <taxon>Juglandaceae</taxon>
        <taxon>Carya</taxon>
    </lineage>
</organism>
<feature type="signal peptide" evidence="1">
    <location>
        <begin position="1"/>
        <end position="20"/>
    </location>
</feature>
<feature type="chain" id="PRO_5037080788" evidence="1">
    <location>
        <begin position="21"/>
        <end position="113"/>
    </location>
</feature>
<accession>A0A922EAN1</accession>
<proteinExistence type="predicted"/>
<comment type="caution">
    <text evidence="2">The sequence shown here is derived from an EMBL/GenBank/DDBJ whole genome shotgun (WGS) entry which is preliminary data.</text>
</comment>
<evidence type="ECO:0000256" key="1">
    <source>
        <dbReference type="SAM" id="SignalP"/>
    </source>
</evidence>
<sequence>MSNKILRKFLLLSFPHSFFSLSPFFLFPQLDTPSIFSVSLLLPFLSHVYRHVVATSSRSVMEYEEQEKGHVWSVDFSHTEPSMLVSAIESSVQWQGHVYLICGIFWNNRTFQV</sequence>
<protein>
    <submittedName>
        <fullName evidence="2">Uncharacterized protein</fullName>
    </submittedName>
</protein>
<dbReference type="EMBL" id="CM031832">
    <property type="protein sequence ID" value="KAG6700054.1"/>
    <property type="molecule type" value="Genomic_DNA"/>
</dbReference>
<evidence type="ECO:0000313" key="2">
    <source>
        <dbReference type="EMBL" id="KAG6700054.1"/>
    </source>
</evidence>
<evidence type="ECO:0000313" key="3">
    <source>
        <dbReference type="Proteomes" id="UP000811246"/>
    </source>
</evidence>
<name>A0A922EAN1_CARIL</name>
<dbReference type="AlphaFoldDB" id="A0A922EAN1"/>
<gene>
    <name evidence="2" type="ORF">I3842_08G092200</name>
</gene>
<dbReference type="Proteomes" id="UP000811246">
    <property type="component" value="Chromosome 8"/>
</dbReference>
<reference evidence="2" key="1">
    <citation type="submission" date="2021-01" db="EMBL/GenBank/DDBJ databases">
        <authorList>
            <person name="Lovell J.T."/>
            <person name="Bentley N."/>
            <person name="Bhattarai G."/>
            <person name="Jenkins J.W."/>
            <person name="Sreedasyam A."/>
            <person name="Alarcon Y."/>
            <person name="Bock C."/>
            <person name="Boston L."/>
            <person name="Carlson J."/>
            <person name="Cervantes K."/>
            <person name="Clermont K."/>
            <person name="Krom N."/>
            <person name="Kubenka K."/>
            <person name="Mamidi S."/>
            <person name="Mattison C."/>
            <person name="Monteros M."/>
            <person name="Pisani C."/>
            <person name="Plott C."/>
            <person name="Rajasekar S."/>
            <person name="Rhein H.S."/>
            <person name="Rohla C."/>
            <person name="Song M."/>
            <person name="Hilaire R.S."/>
            <person name="Shu S."/>
            <person name="Wells L."/>
            <person name="Wang X."/>
            <person name="Webber J."/>
            <person name="Heerema R.J."/>
            <person name="Klein P."/>
            <person name="Conner P."/>
            <person name="Grauke L."/>
            <person name="Grimwood J."/>
            <person name="Schmutz J."/>
            <person name="Randall J.J."/>
        </authorList>
    </citation>
    <scope>NUCLEOTIDE SEQUENCE</scope>
    <source>
        <tissue evidence="2">Leaf</tissue>
    </source>
</reference>